<evidence type="ECO:0000313" key="2">
    <source>
        <dbReference type="EMBL" id="TDK64213.1"/>
    </source>
</evidence>
<dbReference type="RefSeq" id="WP_133333152.1">
    <property type="nucleotide sequence ID" value="NZ_JAVGVR010000001.1"/>
</dbReference>
<evidence type="ECO:0000313" key="4">
    <source>
        <dbReference type="Proteomes" id="UP001178888"/>
    </source>
</evidence>
<dbReference type="Proteomes" id="UP000295132">
    <property type="component" value="Unassembled WGS sequence"/>
</dbReference>
<reference evidence="2 3" key="1">
    <citation type="submission" date="2019-03" db="EMBL/GenBank/DDBJ databases">
        <title>Bacillus niacini sp. nov. a Nicotinate-Metabolizing Mesophile Isolated from Soil.</title>
        <authorList>
            <person name="Zhang G."/>
        </authorList>
    </citation>
    <scope>NUCLEOTIDE SEQUENCE [LARGE SCALE GENOMIC DNA]</scope>
    <source>
        <strain evidence="2 3">WN066</strain>
    </source>
</reference>
<dbReference type="Proteomes" id="UP001178888">
    <property type="component" value="Unassembled WGS sequence"/>
</dbReference>
<keyword evidence="4" id="KW-1185">Reference proteome</keyword>
<sequence length="77" mass="8986">MKYGLANQMVKTNTILYESTATDAYFFNQTFDINRDKAFWKTNIVKFPGKFFVDKSYQNSAYHISDENSLARNIPSE</sequence>
<dbReference type="EMBL" id="SMYO01000002">
    <property type="protein sequence ID" value="TDK64213.1"/>
    <property type="molecule type" value="Genomic_DNA"/>
</dbReference>
<proteinExistence type="predicted"/>
<dbReference type="AlphaFoldDB" id="A0A4R5VY99"/>
<protein>
    <submittedName>
        <fullName evidence="2">Uncharacterized protein</fullName>
    </submittedName>
</protein>
<gene>
    <name evidence="2" type="ORF">E2K98_04970</name>
    <name evidence="1" type="ORF">RCG21_00310</name>
</gene>
<name>A0A4R5VY99_9BACI</name>
<reference evidence="1" key="2">
    <citation type="submission" date="2023-08" db="EMBL/GenBank/DDBJ databases">
        <title>Nitrogen cycling bacteria in agricultural field soils.</title>
        <authorList>
            <person name="Jang J."/>
        </authorList>
    </citation>
    <scope>NUCLEOTIDE SEQUENCE</scope>
    <source>
        <strain evidence="1">PS3-36</strain>
    </source>
</reference>
<dbReference type="EMBL" id="JAVGVR010000001">
    <property type="protein sequence ID" value="MDQ6594904.1"/>
    <property type="molecule type" value="Genomic_DNA"/>
</dbReference>
<evidence type="ECO:0000313" key="1">
    <source>
        <dbReference type="EMBL" id="MDQ6594904.1"/>
    </source>
</evidence>
<evidence type="ECO:0000313" key="3">
    <source>
        <dbReference type="Proteomes" id="UP000295132"/>
    </source>
</evidence>
<comment type="caution">
    <text evidence="2">The sequence shown here is derived from an EMBL/GenBank/DDBJ whole genome shotgun (WGS) entry which is preliminary data.</text>
</comment>
<accession>A0A4R5VY99</accession>
<organism evidence="2 3">
    <name type="scientific">Bacillus salipaludis</name>
    <dbReference type="NCBI Taxonomy" id="2547811"/>
    <lineage>
        <taxon>Bacteria</taxon>
        <taxon>Bacillati</taxon>
        <taxon>Bacillota</taxon>
        <taxon>Bacilli</taxon>
        <taxon>Bacillales</taxon>
        <taxon>Bacillaceae</taxon>
        <taxon>Bacillus</taxon>
    </lineage>
</organism>